<gene>
    <name evidence="1" type="ORF">LCGC14_2355050</name>
</gene>
<reference evidence="1" key="1">
    <citation type="journal article" date="2015" name="Nature">
        <title>Complex archaea that bridge the gap between prokaryotes and eukaryotes.</title>
        <authorList>
            <person name="Spang A."/>
            <person name="Saw J.H."/>
            <person name="Jorgensen S.L."/>
            <person name="Zaremba-Niedzwiedzka K."/>
            <person name="Martijn J."/>
            <person name="Lind A.E."/>
            <person name="van Eijk R."/>
            <person name="Schleper C."/>
            <person name="Guy L."/>
            <person name="Ettema T.J."/>
        </authorList>
    </citation>
    <scope>NUCLEOTIDE SEQUENCE</scope>
</reference>
<name>A0A0F9F312_9ZZZZ</name>
<evidence type="ECO:0000313" key="1">
    <source>
        <dbReference type="EMBL" id="KKL45502.1"/>
    </source>
</evidence>
<accession>A0A0F9F312</accession>
<dbReference type="AlphaFoldDB" id="A0A0F9F312"/>
<dbReference type="EMBL" id="LAZR01034363">
    <property type="protein sequence ID" value="KKL45502.1"/>
    <property type="molecule type" value="Genomic_DNA"/>
</dbReference>
<proteinExistence type="predicted"/>
<protein>
    <submittedName>
        <fullName evidence="1">Uncharacterized protein</fullName>
    </submittedName>
</protein>
<sequence length="64" mass="7369">MISKPQLPKDLGIKIGSKTEDAWTTIRDQAKADIEQNNIQNTINELIILKAGKIIKREKEKFKY</sequence>
<organism evidence="1">
    <name type="scientific">marine sediment metagenome</name>
    <dbReference type="NCBI Taxonomy" id="412755"/>
    <lineage>
        <taxon>unclassified sequences</taxon>
        <taxon>metagenomes</taxon>
        <taxon>ecological metagenomes</taxon>
    </lineage>
</organism>
<comment type="caution">
    <text evidence="1">The sequence shown here is derived from an EMBL/GenBank/DDBJ whole genome shotgun (WGS) entry which is preliminary data.</text>
</comment>